<evidence type="ECO:0000256" key="1">
    <source>
        <dbReference type="SAM" id="MobiDB-lite"/>
    </source>
</evidence>
<sequence>MHKLVSSTENITPVHAMRMLVLRHFAGEKKELLGPVQESNKHARVGEPGDADNRRPTRGTDSDSWWPQDGPNLFHKHINELMANEKKLFPNDLIPLIPTVDRGVPRAPSTDERTMRPIPRRSTNFLPPMHLPENAQGNGLTLPSLAGLVTSVNRGPLQNSSAANRHHSGYVRIPFLACRRLRPKDILGPVALPVGFISSSAVLQIRRLLQQ</sequence>
<comment type="caution">
    <text evidence="2">The sequence shown here is derived from an EMBL/GenBank/DDBJ whole genome shotgun (WGS) entry which is preliminary data.</text>
</comment>
<gene>
    <name evidence="2" type="ORF">B0H16DRAFT_1730087</name>
</gene>
<reference evidence="2" key="1">
    <citation type="submission" date="2023-03" db="EMBL/GenBank/DDBJ databases">
        <title>Massive genome expansion in bonnet fungi (Mycena s.s.) driven by repeated elements and novel gene families across ecological guilds.</title>
        <authorList>
            <consortium name="Lawrence Berkeley National Laboratory"/>
            <person name="Harder C.B."/>
            <person name="Miyauchi S."/>
            <person name="Viragh M."/>
            <person name="Kuo A."/>
            <person name="Thoen E."/>
            <person name="Andreopoulos B."/>
            <person name="Lu D."/>
            <person name="Skrede I."/>
            <person name="Drula E."/>
            <person name="Henrissat B."/>
            <person name="Morin E."/>
            <person name="Kohler A."/>
            <person name="Barry K."/>
            <person name="LaButti K."/>
            <person name="Morin E."/>
            <person name="Salamov A."/>
            <person name="Lipzen A."/>
            <person name="Mereny Z."/>
            <person name="Hegedus B."/>
            <person name="Baldrian P."/>
            <person name="Stursova M."/>
            <person name="Weitz H."/>
            <person name="Taylor A."/>
            <person name="Grigoriev I.V."/>
            <person name="Nagy L.G."/>
            <person name="Martin F."/>
            <person name="Kauserud H."/>
        </authorList>
    </citation>
    <scope>NUCLEOTIDE SEQUENCE</scope>
    <source>
        <strain evidence="2">CBHHK182m</strain>
    </source>
</reference>
<feature type="region of interest" description="Disordered" evidence="1">
    <location>
        <begin position="104"/>
        <end position="128"/>
    </location>
</feature>
<dbReference type="Proteomes" id="UP001215598">
    <property type="component" value="Unassembled WGS sequence"/>
</dbReference>
<dbReference type="AlphaFoldDB" id="A0AAD7I9U0"/>
<feature type="region of interest" description="Disordered" evidence="1">
    <location>
        <begin position="32"/>
        <end position="69"/>
    </location>
</feature>
<name>A0AAD7I9U0_9AGAR</name>
<proteinExistence type="predicted"/>
<evidence type="ECO:0000313" key="3">
    <source>
        <dbReference type="Proteomes" id="UP001215598"/>
    </source>
</evidence>
<accession>A0AAD7I9U0</accession>
<keyword evidence="3" id="KW-1185">Reference proteome</keyword>
<organism evidence="2 3">
    <name type="scientific">Mycena metata</name>
    <dbReference type="NCBI Taxonomy" id="1033252"/>
    <lineage>
        <taxon>Eukaryota</taxon>
        <taxon>Fungi</taxon>
        <taxon>Dikarya</taxon>
        <taxon>Basidiomycota</taxon>
        <taxon>Agaricomycotina</taxon>
        <taxon>Agaricomycetes</taxon>
        <taxon>Agaricomycetidae</taxon>
        <taxon>Agaricales</taxon>
        <taxon>Marasmiineae</taxon>
        <taxon>Mycenaceae</taxon>
        <taxon>Mycena</taxon>
    </lineage>
</organism>
<evidence type="ECO:0000313" key="2">
    <source>
        <dbReference type="EMBL" id="KAJ7738194.1"/>
    </source>
</evidence>
<feature type="compositionally biased region" description="Basic and acidic residues" evidence="1">
    <location>
        <begin position="39"/>
        <end position="61"/>
    </location>
</feature>
<protein>
    <submittedName>
        <fullName evidence="2">Uncharacterized protein</fullName>
    </submittedName>
</protein>
<dbReference type="EMBL" id="JARKIB010000113">
    <property type="protein sequence ID" value="KAJ7738194.1"/>
    <property type="molecule type" value="Genomic_DNA"/>
</dbReference>